<geneLocation type="plasmid" evidence="2">
    <name>pABAY04001_1A</name>
</geneLocation>
<keyword evidence="1" id="KW-1133">Transmembrane helix</keyword>
<keyword evidence="2" id="KW-0614">Plasmid</keyword>
<organism evidence="2">
    <name type="scientific">Acinetobacter baumannii</name>
    <dbReference type="NCBI Taxonomy" id="470"/>
    <lineage>
        <taxon>Bacteria</taxon>
        <taxon>Pseudomonadati</taxon>
        <taxon>Pseudomonadota</taxon>
        <taxon>Gammaproteobacteria</taxon>
        <taxon>Moraxellales</taxon>
        <taxon>Moraxellaceae</taxon>
        <taxon>Acinetobacter</taxon>
        <taxon>Acinetobacter calcoaceticus/baumannii complex</taxon>
    </lineage>
</organism>
<reference evidence="2" key="1">
    <citation type="submission" date="2019-01" db="EMBL/GenBank/DDBJ databases">
        <title>Acinetobacter baumannii strain ABAY04001 plasmid pABAY04001_1A, complete sequence.</title>
        <authorList>
            <person name="Jeong H."/>
            <person name="Kim M.H."/>
            <person name="Lee S."/>
            <person name="Sim Y.M."/>
            <person name="Yong D."/>
            <person name="Choi J.Y."/>
            <person name="Ryu C.-M."/>
        </authorList>
    </citation>
    <scope>NUCLEOTIDE SEQUENCE</scope>
    <source>
        <strain evidence="2">ABAY04001</strain>
        <plasmid evidence="2">pABAY04001_1A</plasmid>
    </source>
</reference>
<keyword evidence="1" id="KW-0472">Membrane</keyword>
<evidence type="ECO:0000256" key="1">
    <source>
        <dbReference type="SAM" id="Phobius"/>
    </source>
</evidence>
<accession>A0A482F377</accession>
<sequence length="52" mass="6364">MLKCMRVLSEILNVRQHFNPMMFVRGFLFKLGYFIYWLNLIVYMGQYPKQGK</sequence>
<dbReference type="AlphaFoldDB" id="A0A482F377"/>
<keyword evidence="1" id="KW-0812">Transmembrane</keyword>
<evidence type="ECO:0000313" key="2">
    <source>
        <dbReference type="EMBL" id="QBN23130.1"/>
    </source>
</evidence>
<proteinExistence type="predicted"/>
<feature type="transmembrane region" description="Helical" evidence="1">
    <location>
        <begin position="22"/>
        <end position="43"/>
    </location>
</feature>
<name>A0A482F377_ACIBA</name>
<dbReference type="EMBL" id="MK386680">
    <property type="protein sequence ID" value="QBN23130.1"/>
    <property type="molecule type" value="Genomic_DNA"/>
</dbReference>
<protein>
    <submittedName>
        <fullName evidence="2">Uncharacterized protein</fullName>
    </submittedName>
</protein>